<dbReference type="AlphaFoldDB" id="A0A6I5ZPH7"/>
<evidence type="ECO:0000313" key="3">
    <source>
        <dbReference type="Proteomes" id="UP000425916"/>
    </source>
</evidence>
<evidence type="ECO:0000313" key="2">
    <source>
        <dbReference type="EMBL" id="QGP91688.1"/>
    </source>
</evidence>
<gene>
    <name evidence="2" type="ORF">MGLY_10300</name>
</gene>
<evidence type="ECO:0000256" key="1">
    <source>
        <dbReference type="SAM" id="Phobius"/>
    </source>
</evidence>
<proteinExistence type="predicted"/>
<feature type="transmembrane region" description="Helical" evidence="1">
    <location>
        <begin position="36"/>
        <end position="58"/>
    </location>
</feature>
<keyword evidence="1" id="KW-0812">Transmembrane</keyword>
<protein>
    <submittedName>
        <fullName evidence="2">Uncharacterized protein</fullName>
    </submittedName>
</protein>
<dbReference type="Proteomes" id="UP000425916">
    <property type="component" value="Chromosome"/>
</dbReference>
<reference evidence="2 3" key="1">
    <citation type="submission" date="2019-11" db="EMBL/GenBank/DDBJ databases">
        <title>Genome sequence of Moorella glycerini DSM11254.</title>
        <authorList>
            <person name="Poehlein A."/>
            <person name="Boeer T."/>
            <person name="Daniel R."/>
        </authorList>
    </citation>
    <scope>NUCLEOTIDE SEQUENCE [LARGE SCALE GENOMIC DNA]</scope>
    <source>
        <strain evidence="2 3">DSM 11254</strain>
    </source>
</reference>
<sequence length="62" mass="7085">MIEMLQPKAGMNIYDDAKYIRLRRTRKRPAHPAPAWAWWVLGLACGYFMAALAVALAWGRLP</sequence>
<keyword evidence="1" id="KW-0472">Membrane</keyword>
<name>A0A6I5ZPH7_9FIRM</name>
<keyword evidence="1" id="KW-1133">Transmembrane helix</keyword>
<organism evidence="2 3">
    <name type="scientific">Neomoorella glycerini</name>
    <dbReference type="NCBI Taxonomy" id="55779"/>
    <lineage>
        <taxon>Bacteria</taxon>
        <taxon>Bacillati</taxon>
        <taxon>Bacillota</taxon>
        <taxon>Clostridia</taxon>
        <taxon>Neomoorellales</taxon>
        <taxon>Neomoorellaceae</taxon>
        <taxon>Neomoorella</taxon>
    </lineage>
</organism>
<keyword evidence="3" id="KW-1185">Reference proteome</keyword>
<dbReference type="EMBL" id="CP046244">
    <property type="protein sequence ID" value="QGP91688.1"/>
    <property type="molecule type" value="Genomic_DNA"/>
</dbReference>
<accession>A0A6I5ZPH7</accession>